<dbReference type="InterPro" id="IPR013230">
    <property type="entry name" value="Peptidase_M15A_C"/>
</dbReference>
<proteinExistence type="inferred from homology"/>
<name>A0A267MNY9_9FIRM</name>
<keyword evidence="5" id="KW-0732">Signal</keyword>
<dbReference type="GO" id="GO:0071555">
    <property type="term" value="P:cell wall organization"/>
    <property type="evidence" value="ECO:0007669"/>
    <property type="project" value="UniProtKB-KW"/>
</dbReference>
<evidence type="ECO:0000256" key="5">
    <source>
        <dbReference type="ARBA" id="ARBA00022729"/>
    </source>
</evidence>
<dbReference type="RefSeq" id="WP_095130605.1">
    <property type="nucleotide sequence ID" value="NZ_NIBG01000001.1"/>
</dbReference>
<evidence type="ECO:0000256" key="4">
    <source>
        <dbReference type="ARBA" id="ARBA00022723"/>
    </source>
</evidence>
<organism evidence="13 14">
    <name type="scientific">Anaeromicrobium sediminis</name>
    <dbReference type="NCBI Taxonomy" id="1478221"/>
    <lineage>
        <taxon>Bacteria</taxon>
        <taxon>Bacillati</taxon>
        <taxon>Bacillota</taxon>
        <taxon>Clostridia</taxon>
        <taxon>Peptostreptococcales</taxon>
        <taxon>Thermotaleaceae</taxon>
        <taxon>Anaeromicrobium</taxon>
    </lineage>
</organism>
<protein>
    <recommendedName>
        <fullName evidence="11">Murein endopeptidase K</fullName>
    </recommendedName>
</protein>
<reference evidence="13 14" key="1">
    <citation type="submission" date="2017-06" db="EMBL/GenBank/DDBJ databases">
        <title>Draft genome sequence of anaerobic fermentative bacterium Anaeromicrobium sediminis DY2726D isolated from West Pacific Ocean sediments.</title>
        <authorList>
            <person name="Zeng X."/>
        </authorList>
    </citation>
    <scope>NUCLEOTIDE SEQUENCE [LARGE SCALE GENOMIC DNA]</scope>
    <source>
        <strain evidence="13 14">DY2726D</strain>
    </source>
</reference>
<keyword evidence="8" id="KW-0482">Metalloprotease</keyword>
<keyword evidence="4" id="KW-0479">Metal-binding</keyword>
<accession>A0A267MNY9</accession>
<dbReference type="GO" id="GO:0008237">
    <property type="term" value="F:metallopeptidase activity"/>
    <property type="evidence" value="ECO:0007669"/>
    <property type="project" value="UniProtKB-KW"/>
</dbReference>
<evidence type="ECO:0000256" key="9">
    <source>
        <dbReference type="ARBA" id="ARBA00023316"/>
    </source>
</evidence>
<dbReference type="OrthoDB" id="5242612at2"/>
<evidence type="ECO:0000313" key="13">
    <source>
        <dbReference type="EMBL" id="PAB61311.1"/>
    </source>
</evidence>
<keyword evidence="14" id="KW-1185">Reference proteome</keyword>
<comment type="similarity">
    <text evidence="10">Belongs to the peptidase M15 family.</text>
</comment>
<comment type="cofactor">
    <cofactor evidence="1">
        <name>Zn(2+)</name>
        <dbReference type="ChEBI" id="CHEBI:29105"/>
    </cofactor>
</comment>
<keyword evidence="3" id="KW-0645">Protease</keyword>
<evidence type="ECO:0000256" key="3">
    <source>
        <dbReference type="ARBA" id="ARBA00022670"/>
    </source>
</evidence>
<evidence type="ECO:0000256" key="10">
    <source>
        <dbReference type="ARBA" id="ARBA00093448"/>
    </source>
</evidence>
<comment type="caution">
    <text evidence="13">The sequence shown here is derived from an EMBL/GenBank/DDBJ whole genome shotgun (WGS) entry which is preliminary data.</text>
</comment>
<keyword evidence="9" id="KW-0961">Cell wall biogenesis/degradation</keyword>
<dbReference type="InterPro" id="IPR010275">
    <property type="entry name" value="MepK"/>
</dbReference>
<keyword evidence="7" id="KW-0862">Zinc</keyword>
<dbReference type="GO" id="GO:0006508">
    <property type="term" value="P:proteolysis"/>
    <property type="evidence" value="ECO:0007669"/>
    <property type="project" value="UniProtKB-KW"/>
</dbReference>
<sequence>MYQVTKNFNLSDNFKIGEFACHDSKKSVVVDRHLVKKLEELRTACGNKSITITSGYRSKEYNDALIKKGLKASPKSNHMLGCAADIKISGMKPEEVAKKAIEVGFRGIGVYDTFTHVDVRYELVNGVQRAYDYWDMRK</sequence>
<feature type="domain" description="Peptidase M15A C-terminal" evidence="12">
    <location>
        <begin position="13"/>
        <end position="118"/>
    </location>
</feature>
<evidence type="ECO:0000313" key="14">
    <source>
        <dbReference type="Proteomes" id="UP000216024"/>
    </source>
</evidence>
<dbReference type="GO" id="GO:0046872">
    <property type="term" value="F:metal ion binding"/>
    <property type="evidence" value="ECO:0007669"/>
    <property type="project" value="UniProtKB-KW"/>
</dbReference>
<dbReference type="Pfam" id="PF08291">
    <property type="entry name" value="Peptidase_M15_3"/>
    <property type="match status" value="1"/>
</dbReference>
<comment type="pathway">
    <text evidence="2">Cell wall biogenesis; cell wall polysaccharide biosynthesis.</text>
</comment>
<evidence type="ECO:0000256" key="11">
    <source>
        <dbReference type="ARBA" id="ARBA00093666"/>
    </source>
</evidence>
<evidence type="ECO:0000256" key="8">
    <source>
        <dbReference type="ARBA" id="ARBA00023049"/>
    </source>
</evidence>
<dbReference type="Gene3D" id="3.30.1380.10">
    <property type="match status" value="1"/>
</dbReference>
<evidence type="ECO:0000256" key="2">
    <source>
        <dbReference type="ARBA" id="ARBA00004776"/>
    </source>
</evidence>
<dbReference type="EMBL" id="NIBG01000001">
    <property type="protein sequence ID" value="PAB61311.1"/>
    <property type="molecule type" value="Genomic_DNA"/>
</dbReference>
<keyword evidence="6" id="KW-0378">Hydrolase</keyword>
<evidence type="ECO:0000256" key="6">
    <source>
        <dbReference type="ARBA" id="ARBA00022801"/>
    </source>
</evidence>
<evidence type="ECO:0000256" key="7">
    <source>
        <dbReference type="ARBA" id="ARBA00022833"/>
    </source>
</evidence>
<dbReference type="PANTHER" id="PTHR37425:SF1">
    <property type="entry name" value="OUTER MEMBRANE PROTEIN"/>
    <property type="match status" value="1"/>
</dbReference>
<evidence type="ECO:0000259" key="12">
    <source>
        <dbReference type="Pfam" id="PF08291"/>
    </source>
</evidence>
<dbReference type="SUPFAM" id="SSF55166">
    <property type="entry name" value="Hedgehog/DD-peptidase"/>
    <property type="match status" value="1"/>
</dbReference>
<dbReference type="InterPro" id="IPR009045">
    <property type="entry name" value="Zn_M74/Hedgehog-like"/>
</dbReference>
<dbReference type="PANTHER" id="PTHR37425">
    <property type="match status" value="1"/>
</dbReference>
<gene>
    <name evidence="13" type="ORF">CCE28_02445</name>
</gene>
<dbReference type="AlphaFoldDB" id="A0A267MNY9"/>
<evidence type="ECO:0000256" key="1">
    <source>
        <dbReference type="ARBA" id="ARBA00001947"/>
    </source>
</evidence>
<dbReference type="Proteomes" id="UP000216024">
    <property type="component" value="Unassembled WGS sequence"/>
</dbReference>